<name>A0A7I8DJW8_9FIRM</name>
<dbReference type="Pfam" id="PF02129">
    <property type="entry name" value="Peptidase_S15"/>
    <property type="match status" value="1"/>
</dbReference>
<proteinExistence type="predicted"/>
<evidence type="ECO:0000256" key="2">
    <source>
        <dbReference type="SAM" id="MobiDB-lite"/>
    </source>
</evidence>
<keyword evidence="5" id="KW-1185">Reference proteome</keyword>
<dbReference type="EMBL" id="AP023368">
    <property type="protein sequence ID" value="BCJ98753.1"/>
    <property type="molecule type" value="Genomic_DNA"/>
</dbReference>
<evidence type="ECO:0000313" key="4">
    <source>
        <dbReference type="EMBL" id="BCJ98753.1"/>
    </source>
</evidence>
<reference evidence="4 5" key="2">
    <citation type="submission" date="2020-08" db="EMBL/GenBank/DDBJ databases">
        <authorList>
            <person name="Ueki A."/>
            <person name="Tonouchi A."/>
        </authorList>
    </citation>
    <scope>NUCLEOTIDE SEQUENCE [LARGE SCALE GENOMIC DNA]</scope>
    <source>
        <strain evidence="4 5">CTTW</strain>
    </source>
</reference>
<dbReference type="Gene3D" id="1.10.3020.10">
    <property type="entry name" value="alpha-amino acid ester hydrolase ( Helical cap domain)"/>
    <property type="match status" value="1"/>
</dbReference>
<feature type="domain" description="Xaa-Pro dipeptidyl-peptidase C-terminal" evidence="3">
    <location>
        <begin position="311"/>
        <end position="607"/>
    </location>
</feature>
<sequence length="612" mass="70307">MENAKTQMEYDNSGYQELFSSYIESEEMLTMADGIKLKTYLFKPIDKTGSMTNTSLPAILVRSCYPSQLSEYRIHGKNLAKRGYAFVVQFCRGTGDSEGEWFPNVNEREDGLRTINWLNEQDWVDVIGYWGNSYLALTGWAIADRVPDKVKGMCLTHYGTDRYYSAYEKGMFRQDVLTSWAMDNSGFKVTADYTESLKYMPQLEVDEKLWGGRLDWYRDWISSTHREDNYWQQGFWKELYEIPSKVKVPLYIRSGWYDHHHGSSMRTWDNLRPETKEKSWLDIGGWNHSFQPCLEDCSTENSGSNEVAAILEWFDLVLQKKEIPKGRIRTYAIGADRWISRKSWPEKDSKLSIWYMGQERREESAESKTEKSKTPENKDLESKTIESKAIESITIEWKTTESATENSISQDNNTAVGTLGVLEKAPQADLAMYTYIYNPENPVISYGAEALLKNMEHNGSLKQPECGYRPDVISFVSEPLLENMLISGKIRAFLYVSSDCPDTAFTAKVMEIRESGEAYNIRSSITSLCHDIGHAYEPGTVEEVSIDMWDIVYELHKGSRLRLDISSSDFPQYHLHSNCAGNWASIDKYQIAVQKIYSGGFFASRIEIPANN</sequence>
<dbReference type="SUPFAM" id="SSF49785">
    <property type="entry name" value="Galactose-binding domain-like"/>
    <property type="match status" value="1"/>
</dbReference>
<accession>A0A7I8DJW8</accession>
<reference evidence="4 5" key="1">
    <citation type="submission" date="2020-08" db="EMBL/GenBank/DDBJ databases">
        <title>Draft genome sequencing of an Anaerocolumna strain isolated from anoxic soil subjected to BSD treatment.</title>
        <authorList>
            <person name="Uek A."/>
            <person name="Tonouchi A."/>
        </authorList>
    </citation>
    <scope>NUCLEOTIDE SEQUENCE [LARGE SCALE GENOMIC DNA]</scope>
    <source>
        <strain evidence="4 5">CTTW</strain>
    </source>
</reference>
<dbReference type="RefSeq" id="WP_185259059.1">
    <property type="nucleotide sequence ID" value="NZ_AP023368.1"/>
</dbReference>
<dbReference type="InterPro" id="IPR000383">
    <property type="entry name" value="Xaa-Pro-like_dom"/>
</dbReference>
<dbReference type="Pfam" id="PF08530">
    <property type="entry name" value="PepX_C"/>
    <property type="match status" value="1"/>
</dbReference>
<evidence type="ECO:0000256" key="1">
    <source>
        <dbReference type="ARBA" id="ARBA00022801"/>
    </source>
</evidence>
<dbReference type="Gene3D" id="3.40.50.1820">
    <property type="entry name" value="alpha/beta hydrolase"/>
    <property type="match status" value="1"/>
</dbReference>
<dbReference type="SUPFAM" id="SSF53474">
    <property type="entry name" value="alpha/beta-Hydrolases"/>
    <property type="match status" value="1"/>
</dbReference>
<protein>
    <recommendedName>
        <fullName evidence="3">Xaa-Pro dipeptidyl-peptidase C-terminal domain-containing protein</fullName>
    </recommendedName>
</protein>
<dbReference type="InterPro" id="IPR005674">
    <property type="entry name" value="CocE/Ser_esterase"/>
</dbReference>
<evidence type="ECO:0000259" key="3">
    <source>
        <dbReference type="SMART" id="SM00939"/>
    </source>
</evidence>
<dbReference type="InterPro" id="IPR013736">
    <property type="entry name" value="Xaa-Pro_dipept_C"/>
</dbReference>
<dbReference type="Gene3D" id="2.60.120.260">
    <property type="entry name" value="Galactose-binding domain-like"/>
    <property type="match status" value="1"/>
</dbReference>
<dbReference type="InterPro" id="IPR029058">
    <property type="entry name" value="AB_hydrolase_fold"/>
</dbReference>
<dbReference type="SMART" id="SM00939">
    <property type="entry name" value="PepX_C"/>
    <property type="match status" value="1"/>
</dbReference>
<gene>
    <name evidence="4" type="ORF">bsdcttw_17940</name>
</gene>
<feature type="region of interest" description="Disordered" evidence="2">
    <location>
        <begin position="362"/>
        <end position="382"/>
    </location>
</feature>
<dbReference type="GO" id="GO:0008239">
    <property type="term" value="F:dipeptidyl-peptidase activity"/>
    <property type="evidence" value="ECO:0007669"/>
    <property type="project" value="InterPro"/>
</dbReference>
<dbReference type="NCBIfam" id="TIGR00976">
    <property type="entry name" value="CocE_NonD"/>
    <property type="match status" value="2"/>
</dbReference>
<dbReference type="AlphaFoldDB" id="A0A7I8DJW8"/>
<organism evidence="4 5">
    <name type="scientific">Anaerocolumna chitinilytica</name>
    <dbReference type="NCBI Taxonomy" id="1727145"/>
    <lineage>
        <taxon>Bacteria</taxon>
        <taxon>Bacillati</taxon>
        <taxon>Bacillota</taxon>
        <taxon>Clostridia</taxon>
        <taxon>Lachnospirales</taxon>
        <taxon>Lachnospiraceae</taxon>
        <taxon>Anaerocolumna</taxon>
    </lineage>
</organism>
<evidence type="ECO:0000313" key="5">
    <source>
        <dbReference type="Proteomes" id="UP000515703"/>
    </source>
</evidence>
<dbReference type="Proteomes" id="UP000515703">
    <property type="component" value="Chromosome"/>
</dbReference>
<keyword evidence="1" id="KW-0378">Hydrolase</keyword>
<dbReference type="KEGG" id="acht:bsdcttw_17940"/>
<dbReference type="InterPro" id="IPR008979">
    <property type="entry name" value="Galactose-bd-like_sf"/>
</dbReference>